<dbReference type="EMBL" id="UOEU01000540">
    <property type="protein sequence ID" value="VAW34603.1"/>
    <property type="molecule type" value="Genomic_DNA"/>
</dbReference>
<feature type="domain" description="SAM-dependent MTase RsmB/NOP-type" evidence="6">
    <location>
        <begin position="18"/>
        <end position="303"/>
    </location>
</feature>
<evidence type="ECO:0000256" key="4">
    <source>
        <dbReference type="ARBA" id="ARBA00022691"/>
    </source>
</evidence>
<evidence type="ECO:0000256" key="5">
    <source>
        <dbReference type="ARBA" id="ARBA00022884"/>
    </source>
</evidence>
<protein>
    <recommendedName>
        <fullName evidence="6">SAM-dependent MTase RsmB/NOP-type domain-containing protein</fullName>
    </recommendedName>
</protein>
<sequence>MMDTFVRYRDLIEDWEGFQTAVKRPLPTTIWANPLKISPNKLAEIMADGGINLTPIPWYLGGFRLPDGIMPGLRWEYLAGLYQVQEEAALLPALLLNPQLGERVLDMCAAPGNKTVQMGAMMQNRGTLIANDRSKGRMRAARQALNRVGLTNVTTITRDGANLPQTIGLFDKIMVDVPCSCEGTCRKDKQVIGRSSQNSSRKISRMQTALLRKAVQLCRPGGRIVYATCTFAPEENEMVVDTVLREKGNNLRLIPVDVPQLIVSPGITQWQGQRLHPELRHACRIWPHQNDTGGFFVAVLEKVSNDQFSVNSEQFLKLGELAERQPWLGIVTERFGVETAVFDDFDLIRWSQRGVYLVSRDQHLPNKSLIESPGLFFMKADGRYPKMTTSATLQFGKHATQNSIELTPAQTKAYLQRQTITLSDAQAANCTSTGYVILCHRSFPLGQGLFHRKSNQVESLFPKAWARLDVQI</sequence>
<dbReference type="CDD" id="cd02440">
    <property type="entry name" value="AdoMet_MTases"/>
    <property type="match status" value="1"/>
</dbReference>
<dbReference type="GO" id="GO:0030488">
    <property type="term" value="P:tRNA methylation"/>
    <property type="evidence" value="ECO:0007669"/>
    <property type="project" value="TreeGrafter"/>
</dbReference>
<dbReference type="Gene3D" id="3.30.70.1170">
    <property type="entry name" value="Sun protein, domain 3"/>
    <property type="match status" value="1"/>
</dbReference>
<dbReference type="GO" id="GO:0003723">
    <property type="term" value="F:RNA binding"/>
    <property type="evidence" value="ECO:0007669"/>
    <property type="project" value="UniProtKB-KW"/>
</dbReference>
<dbReference type="Pfam" id="PF17125">
    <property type="entry name" value="Methyltr_RsmF_N"/>
    <property type="match status" value="1"/>
</dbReference>
<dbReference type="InterPro" id="IPR031341">
    <property type="entry name" value="Methyltr_RsmF_N"/>
</dbReference>
<organism evidence="7">
    <name type="scientific">hydrothermal vent metagenome</name>
    <dbReference type="NCBI Taxonomy" id="652676"/>
    <lineage>
        <taxon>unclassified sequences</taxon>
        <taxon>metagenomes</taxon>
        <taxon>ecological metagenomes</taxon>
    </lineage>
</organism>
<evidence type="ECO:0000256" key="3">
    <source>
        <dbReference type="ARBA" id="ARBA00022679"/>
    </source>
</evidence>
<evidence type="ECO:0000256" key="1">
    <source>
        <dbReference type="ARBA" id="ARBA00022490"/>
    </source>
</evidence>
<proteinExistence type="predicted"/>
<dbReference type="Pfam" id="PF01189">
    <property type="entry name" value="Methyltr_RsmB-F"/>
    <property type="match status" value="1"/>
</dbReference>
<dbReference type="InterPro" id="IPR023267">
    <property type="entry name" value="RCMT"/>
</dbReference>
<gene>
    <name evidence="7" type="ORF">MNBD_CHLOROFLEXI01-2259</name>
</gene>
<keyword evidence="5" id="KW-0694">RNA-binding</keyword>
<keyword evidence="2" id="KW-0489">Methyltransferase</keyword>
<evidence type="ECO:0000313" key="7">
    <source>
        <dbReference type="EMBL" id="VAW34603.1"/>
    </source>
</evidence>
<dbReference type="PRINTS" id="PR02008">
    <property type="entry name" value="RCMTFAMILY"/>
</dbReference>
<reference evidence="7" key="1">
    <citation type="submission" date="2018-06" db="EMBL/GenBank/DDBJ databases">
        <authorList>
            <person name="Zhirakovskaya E."/>
        </authorList>
    </citation>
    <scope>NUCLEOTIDE SEQUENCE</scope>
</reference>
<dbReference type="InterPro" id="IPR001678">
    <property type="entry name" value="MeTrfase_RsmB-F_NOP2_dom"/>
</dbReference>
<keyword evidence="3" id="KW-0808">Transferase</keyword>
<dbReference type="InterPro" id="IPR011023">
    <property type="entry name" value="Nop2p"/>
</dbReference>
<evidence type="ECO:0000256" key="2">
    <source>
        <dbReference type="ARBA" id="ARBA00022603"/>
    </source>
</evidence>
<keyword evidence="1" id="KW-0963">Cytoplasm</keyword>
<dbReference type="Gene3D" id="3.40.50.150">
    <property type="entry name" value="Vaccinia Virus protein VP39"/>
    <property type="match status" value="1"/>
</dbReference>
<dbReference type="SUPFAM" id="SSF53335">
    <property type="entry name" value="S-adenosyl-L-methionine-dependent methyltransferases"/>
    <property type="match status" value="1"/>
</dbReference>
<evidence type="ECO:0000259" key="6">
    <source>
        <dbReference type="PROSITE" id="PS51686"/>
    </source>
</evidence>
<dbReference type="GO" id="GO:0016428">
    <property type="term" value="F:tRNA (cytidine-5-)-methyltransferase activity"/>
    <property type="evidence" value="ECO:0007669"/>
    <property type="project" value="TreeGrafter"/>
</dbReference>
<accession>A0A3B0V2I9</accession>
<dbReference type="NCBIfam" id="TIGR00446">
    <property type="entry name" value="nop2p"/>
    <property type="match status" value="1"/>
</dbReference>
<dbReference type="InterPro" id="IPR029063">
    <property type="entry name" value="SAM-dependent_MTases_sf"/>
</dbReference>
<dbReference type="AlphaFoldDB" id="A0A3B0V2I9"/>
<name>A0A3B0V2I9_9ZZZZ</name>
<dbReference type="PANTHER" id="PTHR22807">
    <property type="entry name" value="NOP2 YEAST -RELATED NOL1/NOP2/FMU SUN DOMAIN-CONTAINING"/>
    <property type="match status" value="1"/>
</dbReference>
<dbReference type="PANTHER" id="PTHR22807:SF74">
    <property type="entry name" value="TRNA (CYTOSINE(48)-C(5))-METHYLTRANSFERASE"/>
    <property type="match status" value="1"/>
</dbReference>
<keyword evidence="4" id="KW-0949">S-adenosyl-L-methionine</keyword>
<dbReference type="InterPro" id="IPR049560">
    <property type="entry name" value="MeTrfase_RsmB-F_NOP2_cat"/>
</dbReference>
<dbReference type="PROSITE" id="PS51686">
    <property type="entry name" value="SAM_MT_RSMB_NOP"/>
    <property type="match status" value="1"/>
</dbReference>